<dbReference type="KEGG" id="amog:QRX60_09230"/>
<proteinExistence type="predicted"/>
<feature type="transmembrane region" description="Helical" evidence="2">
    <location>
        <begin position="158"/>
        <end position="180"/>
    </location>
</feature>
<organism evidence="3 4">
    <name type="scientific">Amycolatopsis mongoliensis</name>
    <dbReference type="NCBI Taxonomy" id="715475"/>
    <lineage>
        <taxon>Bacteria</taxon>
        <taxon>Bacillati</taxon>
        <taxon>Actinomycetota</taxon>
        <taxon>Actinomycetes</taxon>
        <taxon>Pseudonocardiales</taxon>
        <taxon>Pseudonocardiaceae</taxon>
        <taxon>Amycolatopsis</taxon>
    </lineage>
</organism>
<sequence>MLLAALGIAAGGGTAHADGAPSGTDIQVAQTLGARELTVIIRRVDVTPSPLRVDVVTHQGTAPGTLHLAVAADGVVTSRGDVTFGAEPGVYPGNLQVDKPGPWELSLNDGSATTATIPFTVPARVVPPWEKATYGGFVAAGVFLLLALVVGMRARRTAFALIPAGGVVAALAVAVTGALLSASTPPPPAPGSQLDPTFDNVTDPYANAQLSTVDYSRPPVNLAVTAERGELTLSLSDGATGRPVDDLLIHDNALVHLVLVSPSGRMSHLHPVRVGPGTYRVGVADPEAGTYTAAAELVRRGGGVQLVRSTVDLTGTAAPAPEPPGAGPRTVDGTPVDLTVTPGTPTTITAHFKTQDLQPWLGMLGHLIIAGPITGQPGTDAAKAPTWAHVHAMIPPVAGQLDRPDETVAAYGPDVSFTYTFAAPGRYRIWLQAERGYRVLTIPAVVDVPTTGAAR</sequence>
<accession>A0A9Y2JYW6</accession>
<feature type="transmembrane region" description="Helical" evidence="2">
    <location>
        <begin position="132"/>
        <end position="151"/>
    </location>
</feature>
<evidence type="ECO:0000313" key="3">
    <source>
        <dbReference type="EMBL" id="WIY07301.1"/>
    </source>
</evidence>
<gene>
    <name evidence="3" type="ORF">QRX60_09230</name>
</gene>
<evidence type="ECO:0000256" key="2">
    <source>
        <dbReference type="SAM" id="Phobius"/>
    </source>
</evidence>
<keyword evidence="4" id="KW-1185">Reference proteome</keyword>
<keyword evidence="2" id="KW-0472">Membrane</keyword>
<keyword evidence="2" id="KW-1133">Transmembrane helix</keyword>
<protein>
    <recommendedName>
        <fullName evidence="5">Secreted protein</fullName>
    </recommendedName>
</protein>
<dbReference type="Proteomes" id="UP001239397">
    <property type="component" value="Chromosome"/>
</dbReference>
<keyword evidence="2" id="KW-0812">Transmembrane</keyword>
<dbReference type="AlphaFoldDB" id="A0A9Y2JYW6"/>
<evidence type="ECO:0000256" key="1">
    <source>
        <dbReference type="SAM" id="MobiDB-lite"/>
    </source>
</evidence>
<dbReference type="EMBL" id="CP127295">
    <property type="protein sequence ID" value="WIY07301.1"/>
    <property type="molecule type" value="Genomic_DNA"/>
</dbReference>
<evidence type="ECO:0008006" key="5">
    <source>
        <dbReference type="Google" id="ProtNLM"/>
    </source>
</evidence>
<name>A0A9Y2JYW6_9PSEU</name>
<reference evidence="3 4" key="1">
    <citation type="submission" date="2023-06" db="EMBL/GenBank/DDBJ databases">
        <authorList>
            <person name="Oyuntsetseg B."/>
            <person name="Kim S.B."/>
        </authorList>
    </citation>
    <scope>NUCLEOTIDE SEQUENCE [LARGE SCALE GENOMIC DNA]</scope>
    <source>
        <strain evidence="3 4">4-36</strain>
    </source>
</reference>
<dbReference type="RefSeq" id="WP_286003538.1">
    <property type="nucleotide sequence ID" value="NZ_CP127295.1"/>
</dbReference>
<feature type="region of interest" description="Disordered" evidence="1">
    <location>
        <begin position="315"/>
        <end position="335"/>
    </location>
</feature>
<evidence type="ECO:0000313" key="4">
    <source>
        <dbReference type="Proteomes" id="UP001239397"/>
    </source>
</evidence>